<feature type="chain" id="PRO_5006915126" evidence="1">
    <location>
        <begin position="28"/>
        <end position="69"/>
    </location>
</feature>
<organism evidence="2 3">
    <name type="scientific">Legionella maceachernii</name>
    <dbReference type="NCBI Taxonomy" id="466"/>
    <lineage>
        <taxon>Bacteria</taxon>
        <taxon>Pseudomonadati</taxon>
        <taxon>Pseudomonadota</taxon>
        <taxon>Gammaproteobacteria</taxon>
        <taxon>Legionellales</taxon>
        <taxon>Legionellaceae</taxon>
        <taxon>Legionella</taxon>
    </lineage>
</organism>
<evidence type="ECO:0000313" key="3">
    <source>
        <dbReference type="Proteomes" id="UP000054908"/>
    </source>
</evidence>
<keyword evidence="1" id="KW-0732">Signal</keyword>
<dbReference type="AlphaFoldDB" id="A0A0W0VW97"/>
<sequence>MNKSLNKIFAILLGSIVSIGFSPLAMADDVCKANCEVNSKSCTKGCNGDTDCVLNCSDTRDSCVQGCGD</sequence>
<dbReference type="Proteomes" id="UP000054908">
    <property type="component" value="Unassembled WGS sequence"/>
</dbReference>
<dbReference type="OrthoDB" id="5657088at2"/>
<proteinExistence type="predicted"/>
<reference evidence="2 3" key="1">
    <citation type="submission" date="2015-11" db="EMBL/GenBank/DDBJ databases">
        <title>Genomic analysis of 38 Legionella species identifies large and diverse effector repertoires.</title>
        <authorList>
            <person name="Burstein D."/>
            <person name="Amaro F."/>
            <person name="Zusman T."/>
            <person name="Lifshitz Z."/>
            <person name="Cohen O."/>
            <person name="Gilbert J.A."/>
            <person name="Pupko T."/>
            <person name="Shuman H.A."/>
            <person name="Segal G."/>
        </authorList>
    </citation>
    <scope>NUCLEOTIDE SEQUENCE [LARGE SCALE GENOMIC DNA]</scope>
    <source>
        <strain evidence="2 3">PX-1-G2-E2</strain>
    </source>
</reference>
<dbReference type="RefSeq" id="WP_058453689.1">
    <property type="nucleotide sequence ID" value="NZ_CAAAIB010000001.1"/>
</dbReference>
<protein>
    <submittedName>
        <fullName evidence="2">Uncharacterized protein</fullName>
    </submittedName>
</protein>
<evidence type="ECO:0000256" key="1">
    <source>
        <dbReference type="SAM" id="SignalP"/>
    </source>
</evidence>
<accession>A0A0W0VW97</accession>
<keyword evidence="3" id="KW-1185">Reference proteome</keyword>
<dbReference type="EMBL" id="LNYL01000051">
    <property type="protein sequence ID" value="KTD24153.1"/>
    <property type="molecule type" value="Genomic_DNA"/>
</dbReference>
<evidence type="ECO:0000313" key="2">
    <source>
        <dbReference type="EMBL" id="KTD24153.1"/>
    </source>
</evidence>
<dbReference type="STRING" id="466.Lmac_3026"/>
<feature type="signal peptide" evidence="1">
    <location>
        <begin position="1"/>
        <end position="27"/>
    </location>
</feature>
<name>A0A0W0VW97_9GAMM</name>
<gene>
    <name evidence="2" type="ORF">Lmac_3026</name>
</gene>
<dbReference type="PATRIC" id="fig|466.6.peg.3240"/>
<comment type="caution">
    <text evidence="2">The sequence shown here is derived from an EMBL/GenBank/DDBJ whole genome shotgun (WGS) entry which is preliminary data.</text>
</comment>